<evidence type="ECO:0000313" key="7">
    <source>
        <dbReference type="EMBL" id="MFC4133300.1"/>
    </source>
</evidence>
<keyword evidence="3 6" id="KW-1133">Transmembrane helix</keyword>
<organism evidence="7 8">
    <name type="scientific">Hamadaea flava</name>
    <dbReference type="NCBI Taxonomy" id="1742688"/>
    <lineage>
        <taxon>Bacteria</taxon>
        <taxon>Bacillati</taxon>
        <taxon>Actinomycetota</taxon>
        <taxon>Actinomycetes</taxon>
        <taxon>Micromonosporales</taxon>
        <taxon>Micromonosporaceae</taxon>
        <taxon>Hamadaea</taxon>
    </lineage>
</organism>
<sequence length="161" mass="16627">MSETPTPPGTPDPEPPAAPQYDAPPPPPVTGSTPPPPIAGQVAPVGYANQDEKMWALIAHFGGAGAALISGGWLGWVPPLIAMLVKGNESPTVRAHALAALNFQGLWAIVSVLSYVLFCAFIGFFTLPVAILIAVIFGVVAGLKANEGTLYSYPLSVSVIK</sequence>
<feature type="compositionally biased region" description="Pro residues" evidence="5">
    <location>
        <begin position="1"/>
        <end position="38"/>
    </location>
</feature>
<keyword evidence="2 6" id="KW-0812">Transmembrane</keyword>
<feature type="region of interest" description="Disordered" evidence="5">
    <location>
        <begin position="1"/>
        <end position="42"/>
    </location>
</feature>
<feature type="transmembrane region" description="Helical" evidence="6">
    <location>
        <begin position="124"/>
        <end position="143"/>
    </location>
</feature>
<name>A0ABV8LR92_9ACTN</name>
<keyword evidence="8" id="KW-1185">Reference proteome</keyword>
<accession>A0ABV8LR92</accession>
<evidence type="ECO:0000256" key="3">
    <source>
        <dbReference type="ARBA" id="ARBA00022989"/>
    </source>
</evidence>
<evidence type="ECO:0000256" key="4">
    <source>
        <dbReference type="ARBA" id="ARBA00023136"/>
    </source>
</evidence>
<feature type="transmembrane region" description="Helical" evidence="6">
    <location>
        <begin position="97"/>
        <end position="118"/>
    </location>
</feature>
<reference evidence="8" key="1">
    <citation type="journal article" date="2019" name="Int. J. Syst. Evol. Microbiol.">
        <title>The Global Catalogue of Microorganisms (GCM) 10K type strain sequencing project: providing services to taxonomists for standard genome sequencing and annotation.</title>
        <authorList>
            <consortium name="The Broad Institute Genomics Platform"/>
            <consortium name="The Broad Institute Genome Sequencing Center for Infectious Disease"/>
            <person name="Wu L."/>
            <person name="Ma J."/>
        </authorList>
    </citation>
    <scope>NUCLEOTIDE SEQUENCE [LARGE SCALE GENOMIC DNA]</scope>
    <source>
        <strain evidence="8">CGMCC 4.7289</strain>
    </source>
</reference>
<dbReference type="Pfam" id="PF09685">
    <property type="entry name" value="MamF_MmsF"/>
    <property type="match status" value="1"/>
</dbReference>
<evidence type="ECO:0000256" key="1">
    <source>
        <dbReference type="ARBA" id="ARBA00004141"/>
    </source>
</evidence>
<dbReference type="InterPro" id="IPR019109">
    <property type="entry name" value="MamF_MmsF"/>
</dbReference>
<feature type="transmembrane region" description="Helical" evidence="6">
    <location>
        <begin position="54"/>
        <end position="76"/>
    </location>
</feature>
<dbReference type="EMBL" id="JBHSAY010000010">
    <property type="protein sequence ID" value="MFC4133300.1"/>
    <property type="molecule type" value="Genomic_DNA"/>
</dbReference>
<proteinExistence type="predicted"/>
<dbReference type="Proteomes" id="UP001595816">
    <property type="component" value="Unassembled WGS sequence"/>
</dbReference>
<keyword evidence="4 6" id="KW-0472">Membrane</keyword>
<evidence type="ECO:0000256" key="6">
    <source>
        <dbReference type="SAM" id="Phobius"/>
    </source>
</evidence>
<comment type="subcellular location">
    <subcellularLocation>
        <location evidence="1">Membrane</location>
        <topology evidence="1">Multi-pass membrane protein</topology>
    </subcellularLocation>
</comment>
<evidence type="ECO:0000313" key="8">
    <source>
        <dbReference type="Proteomes" id="UP001595816"/>
    </source>
</evidence>
<comment type="caution">
    <text evidence="7">The sequence shown here is derived from an EMBL/GenBank/DDBJ whole genome shotgun (WGS) entry which is preliminary data.</text>
</comment>
<protein>
    <submittedName>
        <fullName evidence="7">DUF4870 domain-containing protein</fullName>
    </submittedName>
</protein>
<dbReference type="RefSeq" id="WP_253760899.1">
    <property type="nucleotide sequence ID" value="NZ_JAMZDZ010000001.1"/>
</dbReference>
<evidence type="ECO:0000256" key="5">
    <source>
        <dbReference type="SAM" id="MobiDB-lite"/>
    </source>
</evidence>
<gene>
    <name evidence="7" type="ORF">ACFOZ4_22045</name>
</gene>
<evidence type="ECO:0000256" key="2">
    <source>
        <dbReference type="ARBA" id="ARBA00022692"/>
    </source>
</evidence>